<evidence type="ECO:0000313" key="2">
    <source>
        <dbReference type="Proteomes" id="UP000008335"/>
    </source>
</evidence>
<sequence>MLFFLYLRHVLKASSTVLIWKLSTLKIPTKSSKDDDFLRG</sequence>
<accession>B3LRX6</accession>
<keyword evidence="2" id="KW-1185">Reference proteome</keyword>
<reference evidence="1" key="1">
    <citation type="submission" date="2005-03" db="EMBL/GenBank/DDBJ databases">
        <authorList>
            <person name="Giovannoni S.J."/>
            <person name="Cho J.-C."/>
            <person name="Ferriera S."/>
            <person name="Johnson J."/>
            <person name="Kravitz S."/>
            <person name="Halpern A."/>
            <person name="Remington K."/>
            <person name="Beeson K."/>
            <person name="Tran B."/>
            <person name="Rogers Y.-H."/>
            <person name="Friedman R."/>
            <person name="Venter J.C."/>
        </authorList>
    </citation>
    <scope>NUCLEOTIDE SEQUENCE</scope>
    <source>
        <strain evidence="1">RM11-1a</strain>
    </source>
</reference>
<name>B3LRX6_YEAS1</name>
<reference evidence="1" key="2">
    <citation type="submission" date="2005-07" db="EMBL/GenBank/DDBJ databases">
        <title>Annotation of the Saccharomyces cerevisiae RM11-1a Genome.</title>
        <authorList>
            <consortium name="The Broad Institute Genome Sequencing Platform"/>
            <person name="Birren B."/>
            <person name="Lander E."/>
            <person name="Galagan J."/>
            <person name="Nusbaum C."/>
            <person name="Devon K."/>
            <person name="Cuomo C."/>
            <person name="Jaffe D."/>
            <person name="Butler J."/>
            <person name="Alvarez P."/>
            <person name="Gnerre S."/>
            <person name="Grabherr M."/>
            <person name="Kleber M."/>
            <person name="Mauceli E."/>
            <person name="Brockman W."/>
            <person name="MacCallum I.A."/>
            <person name="Rounsley S."/>
            <person name="Young S."/>
            <person name="LaButti K."/>
            <person name="Pushparaj V."/>
            <person name="DeCaprio D."/>
            <person name="Crawford M."/>
            <person name="Koehrsen M."/>
            <person name="Engels R."/>
            <person name="Montgomery P."/>
            <person name="Pearson M."/>
            <person name="Howarth C."/>
            <person name="Larson L."/>
            <person name="Luoma S."/>
            <person name="White J."/>
            <person name="O'Leary S."/>
            <person name="Kodira C."/>
            <person name="Zeng Q."/>
            <person name="Yandava C."/>
            <person name="Alvarado L."/>
            <person name="Pratt S."/>
            <person name="Kruglyak L."/>
        </authorList>
    </citation>
    <scope>NUCLEOTIDE SEQUENCE</scope>
    <source>
        <strain evidence="1">RM11-1a</strain>
    </source>
</reference>
<dbReference type="Proteomes" id="UP000008335">
    <property type="component" value="Unassembled WGS sequence"/>
</dbReference>
<evidence type="ECO:0000313" key="1">
    <source>
        <dbReference type="EMBL" id="EDV08792.1"/>
    </source>
</evidence>
<protein>
    <submittedName>
        <fullName evidence="1">Uncharacterized protein</fullName>
    </submittedName>
</protein>
<proteinExistence type="predicted"/>
<organism evidence="1 2">
    <name type="scientific">Saccharomyces cerevisiae (strain RM11-1a)</name>
    <name type="common">Baker's yeast</name>
    <dbReference type="NCBI Taxonomy" id="285006"/>
    <lineage>
        <taxon>Eukaryota</taxon>
        <taxon>Fungi</taxon>
        <taxon>Dikarya</taxon>
        <taxon>Ascomycota</taxon>
        <taxon>Saccharomycotina</taxon>
        <taxon>Saccharomycetes</taxon>
        <taxon>Saccharomycetales</taxon>
        <taxon>Saccharomycetaceae</taxon>
        <taxon>Saccharomyces</taxon>
    </lineage>
</organism>
<dbReference type="EMBL" id="CH408052">
    <property type="protein sequence ID" value="EDV08792.1"/>
    <property type="molecule type" value="Genomic_DNA"/>
</dbReference>
<gene>
    <name evidence="1" type="ORF">SCRG_04429</name>
</gene>
<dbReference type="HOGENOM" id="CLU_3299706_0_0_1"/>
<dbReference type="AlphaFoldDB" id="B3LRX6"/>